<dbReference type="InterPro" id="IPR013039">
    <property type="entry name" value="DUF1588"/>
</dbReference>
<dbReference type="SMART" id="SM00560">
    <property type="entry name" value="LamGL"/>
    <property type="match status" value="1"/>
</dbReference>
<dbReference type="AlphaFoldDB" id="A0A381YP67"/>
<dbReference type="Pfam" id="PF07627">
    <property type="entry name" value="PSCyt3"/>
    <property type="match status" value="1"/>
</dbReference>
<dbReference type="Pfam" id="PF13385">
    <property type="entry name" value="Laminin_G_3"/>
    <property type="match status" value="1"/>
</dbReference>
<gene>
    <name evidence="4" type="ORF">METZ01_LOCUS131177</name>
</gene>
<dbReference type="InterPro" id="IPR013042">
    <property type="entry name" value="DUF1592"/>
</dbReference>
<dbReference type="SUPFAM" id="SSF49899">
    <property type="entry name" value="Concanavalin A-like lectins/glucanases"/>
    <property type="match status" value="1"/>
</dbReference>
<dbReference type="Pfam" id="PF07635">
    <property type="entry name" value="PSCyt1"/>
    <property type="match status" value="1"/>
</dbReference>
<dbReference type="Pfam" id="PF07624">
    <property type="entry name" value="PSD2"/>
    <property type="match status" value="1"/>
</dbReference>
<evidence type="ECO:0000259" key="3">
    <source>
        <dbReference type="SMART" id="SM00560"/>
    </source>
</evidence>
<proteinExistence type="predicted"/>
<dbReference type="InterPro" id="IPR011429">
    <property type="entry name" value="Cyt_c_Planctomycete-type"/>
</dbReference>
<dbReference type="PROSITE" id="PS51257">
    <property type="entry name" value="PROKAR_LIPOPROTEIN"/>
    <property type="match status" value="1"/>
</dbReference>
<accession>A0A381YP67</accession>
<keyword evidence="1" id="KW-0732">Signal</keyword>
<dbReference type="Pfam" id="PF07637">
    <property type="entry name" value="PSD5"/>
    <property type="match status" value="1"/>
</dbReference>
<evidence type="ECO:0000256" key="2">
    <source>
        <dbReference type="ARBA" id="ARBA00023157"/>
    </source>
</evidence>
<dbReference type="Pfam" id="PF07631">
    <property type="entry name" value="PSD4"/>
    <property type="match status" value="1"/>
</dbReference>
<protein>
    <recommendedName>
        <fullName evidence="3">LamG-like jellyroll fold domain-containing protein</fullName>
    </recommendedName>
</protein>
<dbReference type="Gene3D" id="2.60.120.200">
    <property type="match status" value="1"/>
</dbReference>
<sequence>MKNNYLATTGLVLLACLSSVKAQDSVESVNDFAKGIRPILQEYCYDCHGTKKTKGKVKLTDYDSWADLEKNPELIEKMIEALNKNEMPPEEEKQPSSNQRKVMLLELESAFKNAMALSNPATPLRLRRMNRFEYGNAVRDLFDLKSWVYSINDRIIRDHNNYFRPETGKMPKVARVGNRIMGLQQMLENRLLGVMAFPKDPPAENGFNNRGDHLSLTPTLMESFLELSRSVVNAENFDKNCQIWNDLFQDPSQRPLTQGFGSINADKSVVTHSSGLTISAWIRPTKVTKKWQTIVRREDSWRRQLLAIGDTDGTWGIWMGAGIEGRYVEFGASVKPNVLRDGKWHHVAGTFDGQQMNLYLDGKLVGSKEIVGKLYNQSREPMEIGAYQDELFHGDINDVRLFRSGLSKPQIEEIAKGKQDVAKEEMVGSWKRNNDVKPELKQPIEIIAHKRIQKLLLRAFRSPADAKTLNLYTSYFDKQYKESGDFTKSMKDVVSGALASPRFIMVHNKASDDLPNHASYNLATRLSFFLWSSIPDDELLALAGDGKLQDPEVLEAQIDRMLNDRRVKNFCDSFAPQWLKINNLVSASPDFKTHRNYYFGGDDKISYKRGMHMMLEPLLNFETVFIENRPIMELIDSDFTYRSHLLEEWYQGRAATYAINVNLRDIEFTRKSLKDRRFGGVITTGAVMVMTSGPFRSLPITRGSWVSSVIFNDPPEPPPDNIPDLNADDTTLKKEGLTVRQKLKRHSEDSQCSGCHKKIDPLGFALENYDLLGRWRDTYRTGLKVDASGVLFGKHPFKGVVGFKDAVLAEKDLFAKAFTKHLLSYGLGRELTVSERVVVDEIMKASESNNYKLRDLIKQTAVHSIFSQKIKQ</sequence>
<name>A0A381YP67_9ZZZZ</name>
<evidence type="ECO:0000313" key="4">
    <source>
        <dbReference type="EMBL" id="SVA78323.1"/>
    </source>
</evidence>
<dbReference type="EMBL" id="UINC01018610">
    <property type="protein sequence ID" value="SVA78323.1"/>
    <property type="molecule type" value="Genomic_DNA"/>
</dbReference>
<keyword evidence="2" id="KW-1015">Disulfide bond</keyword>
<reference evidence="4" key="1">
    <citation type="submission" date="2018-05" db="EMBL/GenBank/DDBJ databases">
        <authorList>
            <person name="Lanie J.A."/>
            <person name="Ng W.-L."/>
            <person name="Kazmierczak K.M."/>
            <person name="Andrzejewski T.M."/>
            <person name="Davidsen T.M."/>
            <person name="Wayne K.J."/>
            <person name="Tettelin H."/>
            <person name="Glass J.I."/>
            <person name="Rusch D."/>
            <person name="Podicherti R."/>
            <person name="Tsui H.-C.T."/>
            <person name="Winkler M.E."/>
        </authorList>
    </citation>
    <scope>NUCLEOTIDE SEQUENCE</scope>
</reference>
<feature type="domain" description="LamG-like jellyroll fold" evidence="3">
    <location>
        <begin position="274"/>
        <end position="409"/>
    </location>
</feature>
<dbReference type="InterPro" id="IPR013320">
    <property type="entry name" value="ConA-like_dom_sf"/>
</dbReference>
<dbReference type="InterPro" id="IPR006558">
    <property type="entry name" value="LamG-like"/>
</dbReference>
<dbReference type="InterPro" id="IPR011478">
    <property type="entry name" value="DUF1585"/>
</dbReference>
<dbReference type="InterPro" id="IPR013043">
    <property type="entry name" value="DUF1595"/>
</dbReference>
<organism evidence="4">
    <name type="scientific">marine metagenome</name>
    <dbReference type="NCBI Taxonomy" id="408172"/>
    <lineage>
        <taxon>unclassified sequences</taxon>
        <taxon>metagenomes</taxon>
        <taxon>ecological metagenomes</taxon>
    </lineage>
</organism>
<evidence type="ECO:0000256" key="1">
    <source>
        <dbReference type="ARBA" id="ARBA00022729"/>
    </source>
</evidence>